<gene>
    <name evidence="1" type="ORF">BAZO_06139</name>
</gene>
<dbReference type="STRING" id="1131731.BAZO_06139"/>
<name>K6DIF9_SCHAZ</name>
<dbReference type="Proteomes" id="UP000006315">
    <property type="component" value="Unassembled WGS sequence"/>
</dbReference>
<proteinExistence type="predicted"/>
<dbReference type="EMBL" id="AJLR01000042">
    <property type="protein sequence ID" value="EKN68074.1"/>
    <property type="molecule type" value="Genomic_DNA"/>
</dbReference>
<comment type="caution">
    <text evidence="1">The sequence shown here is derived from an EMBL/GenBank/DDBJ whole genome shotgun (WGS) entry which is preliminary data.</text>
</comment>
<sequence length="35" mass="4156">MTIGMCMDYIDEFVEMNTSNEDKVRMARQAEFDSF</sequence>
<accession>K6DIF9</accession>
<evidence type="ECO:0000313" key="2">
    <source>
        <dbReference type="Proteomes" id="UP000006315"/>
    </source>
</evidence>
<keyword evidence="2" id="KW-1185">Reference proteome</keyword>
<dbReference type="PATRIC" id="fig|1131731.3.peg.1278"/>
<organism evidence="1 2">
    <name type="scientific">Schinkia azotoformans LMG 9581</name>
    <dbReference type="NCBI Taxonomy" id="1131731"/>
    <lineage>
        <taxon>Bacteria</taxon>
        <taxon>Bacillati</taxon>
        <taxon>Bacillota</taxon>
        <taxon>Bacilli</taxon>
        <taxon>Bacillales</taxon>
        <taxon>Bacillaceae</taxon>
        <taxon>Calidifontibacillus/Schinkia group</taxon>
        <taxon>Schinkia</taxon>
    </lineage>
</organism>
<dbReference type="AlphaFoldDB" id="K6DIF9"/>
<protein>
    <submittedName>
        <fullName evidence="1">Uncharacterized protein</fullName>
    </submittedName>
</protein>
<evidence type="ECO:0000313" key="1">
    <source>
        <dbReference type="EMBL" id="EKN68074.1"/>
    </source>
</evidence>
<reference evidence="1 2" key="1">
    <citation type="journal article" date="2012" name="Front. Microbiol.">
        <title>Redundancy and modularity in membrane-associated dissimilatory nitrate reduction in Bacillus.</title>
        <authorList>
            <person name="Heylen K."/>
            <person name="Keltjens J."/>
        </authorList>
    </citation>
    <scope>NUCLEOTIDE SEQUENCE [LARGE SCALE GENOMIC DNA]</scope>
    <source>
        <strain evidence="1 2">LMG 9581</strain>
    </source>
</reference>